<reference evidence="11" key="1">
    <citation type="submission" date="2022-09" db="EMBL/GenBank/DDBJ databases">
        <title>Comparative genomics and taxonomic characterization of three novel marine species of genus Reichenbachiella exhibiting antioxidant and polysaccharide degradation activities.</title>
        <authorList>
            <person name="Muhammad N."/>
            <person name="Lee Y.-J."/>
            <person name="Ko J."/>
            <person name="Kim S.-G."/>
        </authorList>
    </citation>
    <scope>NUCLEOTIDE SEQUENCE</scope>
    <source>
        <strain evidence="11">BKB1-1</strain>
    </source>
</reference>
<dbReference type="CDD" id="cd03214">
    <property type="entry name" value="ABC_Iron-Siderophores_B12_Hemin"/>
    <property type="match status" value="1"/>
</dbReference>
<evidence type="ECO:0000256" key="5">
    <source>
        <dbReference type="ARBA" id="ARBA00022741"/>
    </source>
</evidence>
<dbReference type="InterPro" id="IPR027417">
    <property type="entry name" value="P-loop_NTPase"/>
</dbReference>
<dbReference type="Gene3D" id="3.40.50.300">
    <property type="entry name" value="P-loop containing nucleotide triphosphate hydrolases"/>
    <property type="match status" value="1"/>
</dbReference>
<evidence type="ECO:0000256" key="6">
    <source>
        <dbReference type="ARBA" id="ARBA00022840"/>
    </source>
</evidence>
<evidence type="ECO:0000256" key="4">
    <source>
        <dbReference type="ARBA" id="ARBA00022496"/>
    </source>
</evidence>
<keyword evidence="2" id="KW-0813">Transport</keyword>
<comment type="subcellular location">
    <subcellularLocation>
        <location evidence="1">Cell membrane</location>
        <topology evidence="1">Peripheral membrane protein</topology>
    </subcellularLocation>
</comment>
<organism evidence="11 12">
    <name type="scientific">Reichenbachiella agarivorans</name>
    <dbReference type="NCBI Taxonomy" id="2979464"/>
    <lineage>
        <taxon>Bacteria</taxon>
        <taxon>Pseudomonadati</taxon>
        <taxon>Bacteroidota</taxon>
        <taxon>Cytophagia</taxon>
        <taxon>Cytophagales</taxon>
        <taxon>Reichenbachiellaceae</taxon>
        <taxon>Reichenbachiella</taxon>
    </lineage>
</organism>
<keyword evidence="6 11" id="KW-0067">ATP-binding</keyword>
<proteinExistence type="predicted"/>
<name>A0ABY6CQQ0_9BACT</name>
<dbReference type="InterPro" id="IPR003593">
    <property type="entry name" value="AAA+_ATPase"/>
</dbReference>
<evidence type="ECO:0000256" key="9">
    <source>
        <dbReference type="ARBA" id="ARBA00023136"/>
    </source>
</evidence>
<dbReference type="PANTHER" id="PTHR42771:SF3">
    <property type="entry name" value="PETROBACTIN IMPORT ATP-BINDING PROTEIN YCLP"/>
    <property type="match status" value="1"/>
</dbReference>
<evidence type="ECO:0000313" key="11">
    <source>
        <dbReference type="EMBL" id="UXP32144.1"/>
    </source>
</evidence>
<dbReference type="RefSeq" id="WP_262309580.1">
    <property type="nucleotide sequence ID" value="NZ_CP106679.1"/>
</dbReference>
<evidence type="ECO:0000256" key="8">
    <source>
        <dbReference type="ARBA" id="ARBA00023065"/>
    </source>
</evidence>
<sequence length="257" mass="28370">MKALSTAHLSIGYGEKIIASEVSLALQPGQLICLLGQNGVGKSTLLRTLSGTQTPLSGEVMIGEEKLSNMDRKDLAKQIGIITTDKIGMSNMSVRELVALGRFPYTNWIGKESTEDKRKIQESIDLCKINYIEHAKLGTLSDGQFQKAMVARALAQDTDFILMDEPTAHLDIVNRIDMFGLFAAIKSKTQKAILVSTHELDLSLQFADQLWLMDFNSAIVSGDPASLIQSGAITKIFHHEEYEIDLSNAKSMIRRKK</sequence>
<dbReference type="SUPFAM" id="SSF52540">
    <property type="entry name" value="P-loop containing nucleoside triphosphate hydrolases"/>
    <property type="match status" value="1"/>
</dbReference>
<keyword evidence="12" id="KW-1185">Reference proteome</keyword>
<evidence type="ECO:0000256" key="7">
    <source>
        <dbReference type="ARBA" id="ARBA00023004"/>
    </source>
</evidence>
<keyword evidence="5" id="KW-0547">Nucleotide-binding</keyword>
<keyword evidence="3" id="KW-1003">Cell membrane</keyword>
<dbReference type="InterPro" id="IPR003439">
    <property type="entry name" value="ABC_transporter-like_ATP-bd"/>
</dbReference>
<protein>
    <submittedName>
        <fullName evidence="11">ABC transporter ATP-binding protein</fullName>
    </submittedName>
</protein>
<evidence type="ECO:0000256" key="3">
    <source>
        <dbReference type="ARBA" id="ARBA00022475"/>
    </source>
</evidence>
<dbReference type="InterPro" id="IPR051535">
    <property type="entry name" value="Siderophore_ABC-ATPase"/>
</dbReference>
<keyword evidence="9" id="KW-0472">Membrane</keyword>
<evidence type="ECO:0000259" key="10">
    <source>
        <dbReference type="PROSITE" id="PS50893"/>
    </source>
</evidence>
<keyword evidence="4" id="KW-0410">Iron transport</keyword>
<evidence type="ECO:0000256" key="2">
    <source>
        <dbReference type="ARBA" id="ARBA00022448"/>
    </source>
</evidence>
<evidence type="ECO:0000313" key="12">
    <source>
        <dbReference type="Proteomes" id="UP001065174"/>
    </source>
</evidence>
<dbReference type="PANTHER" id="PTHR42771">
    <property type="entry name" value="IRON(3+)-HYDROXAMATE IMPORT ATP-BINDING PROTEIN FHUC"/>
    <property type="match status" value="1"/>
</dbReference>
<evidence type="ECO:0000256" key="1">
    <source>
        <dbReference type="ARBA" id="ARBA00004202"/>
    </source>
</evidence>
<keyword evidence="7" id="KW-0408">Iron</keyword>
<keyword evidence="8" id="KW-0406">Ion transport</keyword>
<gene>
    <name evidence="11" type="ORF">N6H18_17520</name>
</gene>
<dbReference type="EMBL" id="CP106679">
    <property type="protein sequence ID" value="UXP32144.1"/>
    <property type="molecule type" value="Genomic_DNA"/>
</dbReference>
<dbReference type="PROSITE" id="PS50893">
    <property type="entry name" value="ABC_TRANSPORTER_2"/>
    <property type="match status" value="1"/>
</dbReference>
<dbReference type="Pfam" id="PF00005">
    <property type="entry name" value="ABC_tran"/>
    <property type="match status" value="1"/>
</dbReference>
<dbReference type="SMART" id="SM00382">
    <property type="entry name" value="AAA"/>
    <property type="match status" value="1"/>
</dbReference>
<dbReference type="Proteomes" id="UP001065174">
    <property type="component" value="Chromosome"/>
</dbReference>
<feature type="domain" description="ABC transporter" evidence="10">
    <location>
        <begin position="4"/>
        <end position="240"/>
    </location>
</feature>
<accession>A0ABY6CQQ0</accession>
<dbReference type="GO" id="GO:0005524">
    <property type="term" value="F:ATP binding"/>
    <property type="evidence" value="ECO:0007669"/>
    <property type="project" value="UniProtKB-KW"/>
</dbReference>